<keyword evidence="11" id="KW-1185">Reference proteome</keyword>
<dbReference type="AlphaFoldDB" id="A0A6M0R7M7"/>
<keyword evidence="5 8" id="KW-0812">Transmembrane</keyword>
<feature type="transmembrane region" description="Helical" evidence="8">
    <location>
        <begin position="257"/>
        <end position="275"/>
    </location>
</feature>
<dbReference type="GO" id="GO:0005886">
    <property type="term" value="C:plasma membrane"/>
    <property type="evidence" value="ECO:0007669"/>
    <property type="project" value="UniProtKB-SubCell"/>
</dbReference>
<feature type="transmembrane region" description="Helical" evidence="8">
    <location>
        <begin position="287"/>
        <end position="306"/>
    </location>
</feature>
<accession>A0A6M0R7M7</accession>
<evidence type="ECO:0000256" key="1">
    <source>
        <dbReference type="ARBA" id="ARBA00004651"/>
    </source>
</evidence>
<gene>
    <name evidence="10" type="ORF">FDF74_03230</name>
</gene>
<protein>
    <submittedName>
        <fullName evidence="10">ABC transporter permease</fullName>
    </submittedName>
</protein>
<keyword evidence="4" id="KW-1003">Cell membrane</keyword>
<dbReference type="Gene3D" id="3.40.1710.10">
    <property type="entry name" value="abc type-2 transporter like domain"/>
    <property type="match status" value="1"/>
</dbReference>
<proteinExistence type="inferred from homology"/>
<keyword evidence="7 8" id="KW-0472">Membrane</keyword>
<sequence>MTVYLTNLKRLFRNKINLMFILILPLVFMIVAFSGSNGEEPLKVRVVDRDNTEFSSKLIDNVKNKGTVFLGKEESIQKDLVDNKIDYAIVIPKGFTKGIIDGKDVSLKSYEAKEGNTAMSIKLFLDEYLNNVKKISSASKGDKEKFYEGLNYYKDGSNKVEYESVDKGEGNKSKTSAALGFIVMNMLFLTTSTTNMIIKDKEKNLFTRYFTTPLSRKRYITENLLSFLTVSIAQVILFFLIMKYIFKFNLGDNPFNILLLFIIFAVFTVSLGLFISTHSNDLRQSGAISSLINIPFAMLGGCFWPRDIMPSFLKKISEVIPTTWINVASSEVLYGETLSYVSQEILLLILVSIVLLILSVRKLRYDN</sequence>
<feature type="domain" description="ABC transmembrane type-2" evidence="9">
    <location>
        <begin position="136"/>
        <end position="366"/>
    </location>
</feature>
<evidence type="ECO:0000256" key="6">
    <source>
        <dbReference type="ARBA" id="ARBA00022989"/>
    </source>
</evidence>
<evidence type="ECO:0000256" key="5">
    <source>
        <dbReference type="ARBA" id="ARBA00022692"/>
    </source>
</evidence>
<feature type="transmembrane region" description="Helical" evidence="8">
    <location>
        <begin position="16"/>
        <end position="35"/>
    </location>
</feature>
<keyword evidence="3" id="KW-0813">Transport</keyword>
<name>A0A6M0R7M7_9CLOT</name>
<dbReference type="PROSITE" id="PS51012">
    <property type="entry name" value="ABC_TM2"/>
    <property type="match status" value="1"/>
</dbReference>
<dbReference type="EMBL" id="SXDP01000002">
    <property type="protein sequence ID" value="NEZ46223.1"/>
    <property type="molecule type" value="Genomic_DNA"/>
</dbReference>
<dbReference type="PANTHER" id="PTHR30294">
    <property type="entry name" value="MEMBRANE COMPONENT OF ABC TRANSPORTER YHHJ-RELATED"/>
    <property type="match status" value="1"/>
</dbReference>
<evidence type="ECO:0000256" key="3">
    <source>
        <dbReference type="ARBA" id="ARBA00022448"/>
    </source>
</evidence>
<dbReference type="InterPro" id="IPR047817">
    <property type="entry name" value="ABC2_TM_bact-type"/>
</dbReference>
<keyword evidence="6 8" id="KW-1133">Transmembrane helix</keyword>
<dbReference type="RefSeq" id="WP_163248524.1">
    <property type="nucleotide sequence ID" value="NZ_SXDP01000002.1"/>
</dbReference>
<dbReference type="InterPro" id="IPR013525">
    <property type="entry name" value="ABC2_TM"/>
</dbReference>
<dbReference type="GO" id="GO:0140359">
    <property type="term" value="F:ABC-type transporter activity"/>
    <property type="evidence" value="ECO:0007669"/>
    <property type="project" value="InterPro"/>
</dbReference>
<feature type="transmembrane region" description="Helical" evidence="8">
    <location>
        <begin position="224"/>
        <end position="245"/>
    </location>
</feature>
<feature type="transmembrane region" description="Helical" evidence="8">
    <location>
        <begin position="340"/>
        <end position="360"/>
    </location>
</feature>
<evidence type="ECO:0000259" key="9">
    <source>
        <dbReference type="PROSITE" id="PS51012"/>
    </source>
</evidence>
<comment type="caution">
    <text evidence="10">The sequence shown here is derived from an EMBL/GenBank/DDBJ whole genome shotgun (WGS) entry which is preliminary data.</text>
</comment>
<evidence type="ECO:0000256" key="8">
    <source>
        <dbReference type="SAM" id="Phobius"/>
    </source>
</evidence>
<dbReference type="PANTHER" id="PTHR30294:SF45">
    <property type="entry name" value="LINEARMYCIN RESISTANCE PERMEASE PROTEIN LNRN"/>
    <property type="match status" value="1"/>
</dbReference>
<evidence type="ECO:0000256" key="4">
    <source>
        <dbReference type="ARBA" id="ARBA00022475"/>
    </source>
</evidence>
<organism evidence="10 11">
    <name type="scientific">Clostridium niameyense</name>
    <dbReference type="NCBI Taxonomy" id="1622073"/>
    <lineage>
        <taxon>Bacteria</taxon>
        <taxon>Bacillati</taxon>
        <taxon>Bacillota</taxon>
        <taxon>Clostridia</taxon>
        <taxon>Eubacteriales</taxon>
        <taxon>Clostridiaceae</taxon>
        <taxon>Clostridium</taxon>
    </lineage>
</organism>
<dbReference type="InterPro" id="IPR051449">
    <property type="entry name" value="ABC-2_transporter_component"/>
</dbReference>
<evidence type="ECO:0000313" key="10">
    <source>
        <dbReference type="EMBL" id="NEZ46223.1"/>
    </source>
</evidence>
<evidence type="ECO:0000256" key="7">
    <source>
        <dbReference type="ARBA" id="ARBA00023136"/>
    </source>
</evidence>
<dbReference type="Pfam" id="PF12698">
    <property type="entry name" value="ABC2_membrane_3"/>
    <property type="match status" value="1"/>
</dbReference>
<comment type="similarity">
    <text evidence="2">Belongs to the ABC-2 integral membrane protein family.</text>
</comment>
<evidence type="ECO:0000256" key="2">
    <source>
        <dbReference type="ARBA" id="ARBA00007783"/>
    </source>
</evidence>
<dbReference type="Proteomes" id="UP000473885">
    <property type="component" value="Unassembled WGS sequence"/>
</dbReference>
<comment type="subcellular location">
    <subcellularLocation>
        <location evidence="1">Cell membrane</location>
        <topology evidence="1">Multi-pass membrane protein</topology>
    </subcellularLocation>
</comment>
<evidence type="ECO:0000313" key="11">
    <source>
        <dbReference type="Proteomes" id="UP000473885"/>
    </source>
</evidence>
<feature type="transmembrane region" description="Helical" evidence="8">
    <location>
        <begin position="177"/>
        <end position="198"/>
    </location>
</feature>
<reference evidence="10 11" key="1">
    <citation type="submission" date="2019-04" db="EMBL/GenBank/DDBJ databases">
        <title>Genome sequencing of Clostridium botulinum Groups I-IV and Clostridium butyricum.</title>
        <authorList>
            <person name="Brunt J."/>
            <person name="Van Vliet A.H.M."/>
            <person name="Stringer S.C."/>
            <person name="Carter A.T."/>
            <person name="Peck M.W."/>
        </authorList>
    </citation>
    <scope>NUCLEOTIDE SEQUENCE [LARGE SCALE GENOMIC DNA]</scope>
    <source>
        <strain evidence="10 11">IFR 18/094</strain>
    </source>
</reference>